<dbReference type="InterPro" id="IPR017853">
    <property type="entry name" value="GH"/>
</dbReference>
<dbReference type="InterPro" id="IPR033132">
    <property type="entry name" value="GH_1_N_CS"/>
</dbReference>
<evidence type="ECO:0000256" key="2">
    <source>
        <dbReference type="ARBA" id="ARBA00022801"/>
    </source>
</evidence>
<dbReference type="GO" id="GO:0005829">
    <property type="term" value="C:cytosol"/>
    <property type="evidence" value="ECO:0007669"/>
    <property type="project" value="TreeGrafter"/>
</dbReference>
<organism evidence="9 10">
    <name type="scientific">Bacillus cereus</name>
    <dbReference type="NCBI Taxonomy" id="1396"/>
    <lineage>
        <taxon>Bacteria</taxon>
        <taxon>Bacillati</taxon>
        <taxon>Bacillota</taxon>
        <taxon>Bacilli</taxon>
        <taxon>Bacillales</taxon>
        <taxon>Bacillaceae</taxon>
        <taxon>Bacillus</taxon>
        <taxon>Bacillus cereus group</taxon>
    </lineage>
</organism>
<dbReference type="SUPFAM" id="SSF51445">
    <property type="entry name" value="(Trans)glycosidases"/>
    <property type="match status" value="1"/>
</dbReference>
<evidence type="ECO:0000256" key="6">
    <source>
        <dbReference type="PROSITE-ProRule" id="PRU10055"/>
    </source>
</evidence>
<dbReference type="InterPro" id="IPR001360">
    <property type="entry name" value="Glyco_hydro_1"/>
</dbReference>
<feature type="active site" description="Nucleophile" evidence="6">
    <location>
        <position position="368"/>
    </location>
</feature>
<name>A0A1S9TBU0_BACCE</name>
<dbReference type="Gene3D" id="3.20.20.80">
    <property type="entry name" value="Glycosidases"/>
    <property type="match status" value="1"/>
</dbReference>
<comment type="caution">
    <text evidence="9">The sequence shown here is derived from an EMBL/GenBank/DDBJ whole genome shotgun (WGS) entry which is preliminary data.</text>
</comment>
<accession>A0A1S9TBU0</accession>
<dbReference type="InterPro" id="IPR018120">
    <property type="entry name" value="Glyco_hydro_1_AS"/>
</dbReference>
<reference evidence="9 10" key="1">
    <citation type="submission" date="2017-01" db="EMBL/GenBank/DDBJ databases">
        <title>Bacillus cereus isolates.</title>
        <authorList>
            <person name="Beno S.M."/>
        </authorList>
    </citation>
    <scope>NUCLEOTIDE SEQUENCE [LARGE SCALE GENOMIC DNA]</scope>
    <source>
        <strain evidence="9 10">FSL H8-0485</strain>
    </source>
</reference>
<dbReference type="GO" id="GO:0016052">
    <property type="term" value="P:carbohydrate catabolic process"/>
    <property type="evidence" value="ECO:0007669"/>
    <property type="project" value="TreeGrafter"/>
</dbReference>
<dbReference type="Proteomes" id="UP000190906">
    <property type="component" value="Unassembled WGS sequence"/>
</dbReference>
<comment type="similarity">
    <text evidence="1 7">Belongs to the glycosyl hydrolase 1 family.</text>
</comment>
<proteinExistence type="inferred from homology"/>
<evidence type="ECO:0000313" key="10">
    <source>
        <dbReference type="Proteomes" id="UP000190906"/>
    </source>
</evidence>
<dbReference type="AlphaFoldDB" id="A0A1S9TBU0"/>
<dbReference type="EC" id="3.2.1.86" evidence="5"/>
<evidence type="ECO:0000313" key="9">
    <source>
        <dbReference type="EMBL" id="OOR07387.1"/>
    </source>
</evidence>
<protein>
    <recommendedName>
        <fullName evidence="5">6-phospho-beta-glucosidase</fullName>
        <ecNumber evidence="5">3.2.1.86</ecNumber>
    </recommendedName>
</protein>
<dbReference type="PROSITE" id="PS00572">
    <property type="entry name" value="GLYCOSYL_HYDROL_F1_1"/>
    <property type="match status" value="1"/>
</dbReference>
<dbReference type="NCBIfam" id="NF007158">
    <property type="entry name" value="PRK09593.1"/>
    <property type="match status" value="1"/>
</dbReference>
<dbReference type="NCBIfam" id="NF007356">
    <property type="entry name" value="PRK09852.1"/>
    <property type="match status" value="1"/>
</dbReference>
<dbReference type="PROSITE" id="PS00653">
    <property type="entry name" value="GLYCOSYL_HYDROL_F1_2"/>
    <property type="match status" value="1"/>
</dbReference>
<evidence type="ECO:0000256" key="8">
    <source>
        <dbReference type="RuleBase" id="RU004468"/>
    </source>
</evidence>
<dbReference type="RefSeq" id="WP_078205717.1">
    <property type="nucleotide sequence ID" value="NZ_MUAJ01000067.1"/>
</dbReference>
<keyword evidence="2 8" id="KW-0378">Hydrolase</keyword>
<evidence type="ECO:0000256" key="4">
    <source>
        <dbReference type="ARBA" id="ARBA00050637"/>
    </source>
</evidence>
<dbReference type="FunFam" id="3.20.20.80:FF:000004">
    <property type="entry name" value="Beta-glucosidase 6-phospho-beta-glucosidase"/>
    <property type="match status" value="1"/>
</dbReference>
<evidence type="ECO:0000256" key="3">
    <source>
        <dbReference type="ARBA" id="ARBA00023295"/>
    </source>
</evidence>
<dbReference type="PANTHER" id="PTHR10353">
    <property type="entry name" value="GLYCOSYL HYDROLASE"/>
    <property type="match status" value="1"/>
</dbReference>
<dbReference type="EMBL" id="MUAJ01000067">
    <property type="protein sequence ID" value="OOR07387.1"/>
    <property type="molecule type" value="Genomic_DNA"/>
</dbReference>
<dbReference type="GO" id="GO:0008706">
    <property type="term" value="F:6-phospho-beta-glucosidase activity"/>
    <property type="evidence" value="ECO:0007669"/>
    <property type="project" value="UniProtKB-EC"/>
</dbReference>
<evidence type="ECO:0000256" key="5">
    <source>
        <dbReference type="ARBA" id="ARBA00066487"/>
    </source>
</evidence>
<dbReference type="PRINTS" id="PR00131">
    <property type="entry name" value="GLHYDRLASE1"/>
</dbReference>
<dbReference type="NCBIfam" id="NF007154">
    <property type="entry name" value="PRK09589.1"/>
    <property type="match status" value="1"/>
</dbReference>
<evidence type="ECO:0000256" key="7">
    <source>
        <dbReference type="RuleBase" id="RU003690"/>
    </source>
</evidence>
<gene>
    <name evidence="9" type="ORF">BW897_30325</name>
</gene>
<dbReference type="PANTHER" id="PTHR10353:SF296">
    <property type="entry name" value="6-PHOSPHO-BETA-GLUCOSIDASE"/>
    <property type="match status" value="1"/>
</dbReference>
<evidence type="ECO:0000256" key="1">
    <source>
        <dbReference type="ARBA" id="ARBA00010838"/>
    </source>
</evidence>
<keyword evidence="3 8" id="KW-0326">Glycosidase</keyword>
<dbReference type="Pfam" id="PF00232">
    <property type="entry name" value="Glyco_hydro_1"/>
    <property type="match status" value="1"/>
</dbReference>
<sequence>MKPFTKPFPENFLWGGATAANQIEGAYKEGGKGLSTADVLPNGVFSPPNFLLNGDCPYHTAIDYYHNYKQDIALFAEMGFKCFRMSIAWTRIFPNGDESQPSIEGLAFYDQVFAELKKYHIEPIVTISHYEMPLNLVRKYGGWRNRKLIDFYLNFATTLFERYKHVKYWLTFNEINFVIHAPFTGGGLEFKEGDHKQNIQYQSAHHQFIASALAVKAGHETIKNSKIGCMLAYAPTYPHTCNPEDVWKAMMLDRETVFFTDVQVRGYYPSYTEKYFAENQIQITMEPGDEEILSSHKVDYLGFSYYNSGTASASPDKHETSAGNLQVGGVKNPYLKVSDWGWEIDPKGLRIALNLLYDRYQIPLFIVENGFGAIDVLNTEGTVHDDYRINYLKSHIIEMKEAIADGVDLLGYTTWGPIDLVSASTAEMKKRYGFIYVDKDNDGNGTLKRYRKKSFAWYKNVIASNGDNLDSF</sequence>
<comment type="catalytic activity">
    <reaction evidence="4">
        <text>6-phospho-beta-D-glucosyl-(1-&gt;4)-D-glucose + H2O = D-glucose 6-phosphate + D-glucose</text>
        <dbReference type="Rhea" id="RHEA:10772"/>
        <dbReference type="ChEBI" id="CHEBI:4167"/>
        <dbReference type="ChEBI" id="CHEBI:15377"/>
        <dbReference type="ChEBI" id="CHEBI:58312"/>
        <dbReference type="ChEBI" id="CHEBI:61548"/>
        <dbReference type="EC" id="3.2.1.86"/>
    </reaction>
</comment>